<organism evidence="5 6">
    <name type="scientific">Rohdeia mirabilis</name>
    <dbReference type="NCBI Taxonomy" id="2528008"/>
    <lineage>
        <taxon>Bacteria</taxon>
        <taxon>Pseudomonadati</taxon>
        <taxon>Planctomycetota</taxon>
        <taxon>Planctomycetia</taxon>
        <taxon>Planctomycetia incertae sedis</taxon>
        <taxon>Rohdeia</taxon>
    </lineage>
</organism>
<keyword evidence="3" id="KW-0378">Hydrolase</keyword>
<evidence type="ECO:0000256" key="4">
    <source>
        <dbReference type="ARBA" id="ARBA00023049"/>
    </source>
</evidence>
<dbReference type="Pfam" id="PF08014">
    <property type="entry name" value="MATCAP"/>
    <property type="match status" value="1"/>
</dbReference>
<evidence type="ECO:0008006" key="7">
    <source>
        <dbReference type="Google" id="ProtNLM"/>
    </source>
</evidence>
<evidence type="ECO:0000256" key="3">
    <source>
        <dbReference type="ARBA" id="ARBA00022801"/>
    </source>
</evidence>
<dbReference type="RefSeq" id="WP_419186155.1">
    <property type="nucleotide sequence ID" value="NZ_CP036290.1"/>
</dbReference>
<dbReference type="Proteomes" id="UP000319342">
    <property type="component" value="Chromosome"/>
</dbReference>
<comment type="cofactor">
    <cofactor evidence="1">
        <name>Zn(2+)</name>
        <dbReference type="ChEBI" id="CHEBI:29105"/>
    </cofactor>
</comment>
<keyword evidence="6" id="KW-1185">Reference proteome</keyword>
<evidence type="ECO:0000256" key="1">
    <source>
        <dbReference type="ARBA" id="ARBA00001947"/>
    </source>
</evidence>
<protein>
    <recommendedName>
        <fullName evidence="7">DUF1704 domain-containing protein</fullName>
    </recommendedName>
</protein>
<proteinExistence type="predicted"/>
<dbReference type="PANTHER" id="PTHR31817">
    <property type="match status" value="1"/>
</dbReference>
<keyword evidence="4" id="KW-0482">Metalloprotease</keyword>
<dbReference type="SMART" id="SM01154">
    <property type="entry name" value="DUF1704"/>
    <property type="match status" value="1"/>
</dbReference>
<gene>
    <name evidence="5" type="ORF">Pla163_00990</name>
</gene>
<sequence>MPTLSTERLTRATSLLRLAESKVRILRSIAWSPEVKERFFADGARELPRVSYPSFDAAPVHAQLAEARALIDFEPVIDAWLGRTADAIATSADLLASVEKPAFLEYGARLYGLPTTPHAGGSPIELARTFDRVFAEVSHVDLGAPPAACHLADAVAVRMREACDTLFGTDAPEVLVVDHLSANALAGPRRVQIRRDACFTDRDVEQLVQHEAYVHVCTSLNGGHQDAVPILGASHAGTTRTQEGLAVFAEFITGTLDPDRTRRLADRVLAIQMAIEGADFLQVYRYYRERAASESQAFESTRRVFRGGVLTGGAPFTKDSVYLDGFLRVSDFLRSVVSLGRTDGLQLLFCGKLDVDDIPALARLAELGLCRPPLYLPPWASDHRYLVTFLAYTSFLSSLPPSDHHASDTAMLAHVPVLRGFGRNERGPRAAADDGSDPD</sequence>
<accession>A0A518CUX4</accession>
<dbReference type="GO" id="GO:0080164">
    <property type="term" value="P:regulation of nitric oxide metabolic process"/>
    <property type="evidence" value="ECO:0007669"/>
    <property type="project" value="TreeGrafter"/>
</dbReference>
<dbReference type="GO" id="GO:0006508">
    <property type="term" value="P:proteolysis"/>
    <property type="evidence" value="ECO:0007669"/>
    <property type="project" value="UniProtKB-KW"/>
</dbReference>
<name>A0A518CUX4_9BACT</name>
<evidence type="ECO:0000313" key="5">
    <source>
        <dbReference type="EMBL" id="QDU83004.1"/>
    </source>
</evidence>
<dbReference type="PANTHER" id="PTHR31817:SF0">
    <property type="entry name" value="CHROMOSOME UNDETERMINED SCAFFOLD_67, WHOLE GENOME SHOTGUN SEQUENCE"/>
    <property type="match status" value="1"/>
</dbReference>
<dbReference type="AlphaFoldDB" id="A0A518CUX4"/>
<dbReference type="EMBL" id="CP036290">
    <property type="protein sequence ID" value="QDU83004.1"/>
    <property type="molecule type" value="Genomic_DNA"/>
</dbReference>
<dbReference type="GO" id="GO:0008237">
    <property type="term" value="F:metallopeptidase activity"/>
    <property type="evidence" value="ECO:0007669"/>
    <property type="project" value="UniProtKB-KW"/>
</dbReference>
<evidence type="ECO:0000313" key="6">
    <source>
        <dbReference type="Proteomes" id="UP000319342"/>
    </source>
</evidence>
<dbReference type="InterPro" id="IPR012548">
    <property type="entry name" value="MATCAP"/>
</dbReference>
<evidence type="ECO:0000256" key="2">
    <source>
        <dbReference type="ARBA" id="ARBA00022670"/>
    </source>
</evidence>
<reference evidence="5 6" key="1">
    <citation type="submission" date="2019-02" db="EMBL/GenBank/DDBJ databases">
        <title>Deep-cultivation of Planctomycetes and their phenomic and genomic characterization uncovers novel biology.</title>
        <authorList>
            <person name="Wiegand S."/>
            <person name="Jogler M."/>
            <person name="Boedeker C."/>
            <person name="Pinto D."/>
            <person name="Vollmers J."/>
            <person name="Rivas-Marin E."/>
            <person name="Kohn T."/>
            <person name="Peeters S.H."/>
            <person name="Heuer A."/>
            <person name="Rast P."/>
            <person name="Oberbeckmann S."/>
            <person name="Bunk B."/>
            <person name="Jeske O."/>
            <person name="Meyerdierks A."/>
            <person name="Storesund J.E."/>
            <person name="Kallscheuer N."/>
            <person name="Luecker S."/>
            <person name="Lage O.M."/>
            <person name="Pohl T."/>
            <person name="Merkel B.J."/>
            <person name="Hornburger P."/>
            <person name="Mueller R.-W."/>
            <person name="Bruemmer F."/>
            <person name="Labrenz M."/>
            <person name="Spormann A.M."/>
            <person name="Op den Camp H."/>
            <person name="Overmann J."/>
            <person name="Amann R."/>
            <person name="Jetten M.S.M."/>
            <person name="Mascher T."/>
            <person name="Medema M.H."/>
            <person name="Devos D.P."/>
            <person name="Kaster A.-K."/>
            <person name="Ovreas L."/>
            <person name="Rohde M."/>
            <person name="Galperin M.Y."/>
            <person name="Jogler C."/>
        </authorList>
    </citation>
    <scope>NUCLEOTIDE SEQUENCE [LARGE SCALE GENOMIC DNA]</scope>
    <source>
        <strain evidence="5 6">Pla163</strain>
    </source>
</reference>
<keyword evidence="2" id="KW-0645">Protease</keyword>